<comment type="similarity">
    <text evidence="1">Belongs to the FPP family.</text>
</comment>
<feature type="compositionally biased region" description="Basic and acidic residues" evidence="4">
    <location>
        <begin position="505"/>
        <end position="514"/>
    </location>
</feature>
<feature type="region of interest" description="Disordered" evidence="4">
    <location>
        <begin position="731"/>
        <end position="764"/>
    </location>
</feature>
<dbReference type="AlphaFoldDB" id="A0AAD8RBQ2"/>
<protein>
    <recommendedName>
        <fullName evidence="7">Filament-like plant protein 7</fullName>
    </recommendedName>
</protein>
<feature type="compositionally biased region" description="Polar residues" evidence="4">
    <location>
        <begin position="518"/>
        <end position="530"/>
    </location>
</feature>
<feature type="region of interest" description="Disordered" evidence="4">
    <location>
        <begin position="504"/>
        <end position="530"/>
    </location>
</feature>
<reference evidence="5" key="1">
    <citation type="submission" date="2023-07" db="EMBL/GenBank/DDBJ databases">
        <title>A chromosome-level genome assembly of Lolium multiflorum.</title>
        <authorList>
            <person name="Chen Y."/>
            <person name="Copetti D."/>
            <person name="Kolliker R."/>
            <person name="Studer B."/>
        </authorList>
    </citation>
    <scope>NUCLEOTIDE SEQUENCE</scope>
    <source>
        <strain evidence="5">02402/16</strain>
        <tissue evidence="5">Leaf</tissue>
    </source>
</reference>
<dbReference type="EMBL" id="JAUUTY010000006">
    <property type="protein sequence ID" value="KAK1618082.1"/>
    <property type="molecule type" value="Genomic_DNA"/>
</dbReference>
<evidence type="ECO:0000256" key="1">
    <source>
        <dbReference type="ARBA" id="ARBA00005921"/>
    </source>
</evidence>
<keyword evidence="6" id="KW-1185">Reference proteome</keyword>
<evidence type="ECO:0000256" key="4">
    <source>
        <dbReference type="SAM" id="MobiDB-lite"/>
    </source>
</evidence>
<evidence type="ECO:0008006" key="7">
    <source>
        <dbReference type="Google" id="ProtNLM"/>
    </source>
</evidence>
<feature type="coiled-coil region" evidence="3">
    <location>
        <begin position="131"/>
        <end position="158"/>
    </location>
</feature>
<gene>
    <name evidence="5" type="ORF">QYE76_023599</name>
</gene>
<keyword evidence="2 3" id="KW-0175">Coiled coil</keyword>
<feature type="coiled-coil region" evidence="3">
    <location>
        <begin position="250"/>
        <end position="277"/>
    </location>
</feature>
<dbReference type="Proteomes" id="UP001231189">
    <property type="component" value="Unassembled WGS sequence"/>
</dbReference>
<dbReference type="InterPro" id="IPR008587">
    <property type="entry name" value="FPP_plant"/>
</dbReference>
<evidence type="ECO:0000256" key="3">
    <source>
        <dbReference type="SAM" id="Coils"/>
    </source>
</evidence>
<accession>A0AAD8RBQ2</accession>
<feature type="compositionally biased region" description="Polar residues" evidence="4">
    <location>
        <begin position="193"/>
        <end position="205"/>
    </location>
</feature>
<feature type="region of interest" description="Disordered" evidence="4">
    <location>
        <begin position="168"/>
        <end position="216"/>
    </location>
</feature>
<dbReference type="Pfam" id="PF05911">
    <property type="entry name" value="FPP"/>
    <property type="match status" value="2"/>
</dbReference>
<evidence type="ECO:0000313" key="5">
    <source>
        <dbReference type="EMBL" id="KAK1618082.1"/>
    </source>
</evidence>
<organism evidence="5 6">
    <name type="scientific">Lolium multiflorum</name>
    <name type="common">Italian ryegrass</name>
    <name type="synonym">Lolium perenne subsp. multiflorum</name>
    <dbReference type="NCBI Taxonomy" id="4521"/>
    <lineage>
        <taxon>Eukaryota</taxon>
        <taxon>Viridiplantae</taxon>
        <taxon>Streptophyta</taxon>
        <taxon>Embryophyta</taxon>
        <taxon>Tracheophyta</taxon>
        <taxon>Spermatophyta</taxon>
        <taxon>Magnoliopsida</taxon>
        <taxon>Liliopsida</taxon>
        <taxon>Poales</taxon>
        <taxon>Poaceae</taxon>
        <taxon>BOP clade</taxon>
        <taxon>Pooideae</taxon>
        <taxon>Poodae</taxon>
        <taxon>Poeae</taxon>
        <taxon>Poeae Chloroplast Group 2 (Poeae type)</taxon>
        <taxon>Loliodinae</taxon>
        <taxon>Loliinae</taxon>
        <taxon>Lolium</taxon>
    </lineage>
</organism>
<dbReference type="PANTHER" id="PTHR31580">
    <property type="entry name" value="FILAMENT-LIKE PLANT PROTEIN 4"/>
    <property type="match status" value="1"/>
</dbReference>
<evidence type="ECO:0000313" key="6">
    <source>
        <dbReference type="Proteomes" id="UP001231189"/>
    </source>
</evidence>
<feature type="coiled-coil region" evidence="3">
    <location>
        <begin position="1"/>
        <end position="102"/>
    </location>
</feature>
<sequence length="764" mass="84843">MAEMEDALRSCMEQLLIAREEREQIILEAASEISSQQKKVWDLQRALEVANKKAEKLAAENNNFCKAIDAKDKLARELRESKAALDEQLTGATAKLEAARKQSASLHYEARMLQKELEVRSQEREYDLKSVDAARVQHAESLKKIAHLEAECQRLRAMVRKRLPGPAAVAKMRDEVEQQQPPRAGASPRRQRSATPPMSPRSVTPMSRRAPDLPDQSHTVRLRTIEDENNALKRVLATRDTELQFARMKFADEACKLSAVQRQLKELTEESKRLTDANVKTESWASALVSELDHFRAGKQGHGASSVIVSEMSLLDDFAEIEKLEMASGDHQTSGQNNADSGSIVSEKNDKFLDQNGGVTKFPDQNGHPDWVQDVWELVKRKQEASGESIGIILEEIRRALDQSPDHTKGNTSDELHDRAKIEKMVSNLAEKINAMIRFSVEDNAAKCGPSSLHDKPEFIARLEYLVHVCHDVLHEKAKLEIFIDEVCLVLDYIAGQYFSSQVGPKDDNIKNSDGDESSSTVNTNGEHGMQSATSAAALNIQTEAHQEPIQLAGQLPENIEERQLNEELAIVLHKDYDMEPGRKSSYYKIESPTDDGTENLAQEGKQLPTNSDISAAAHKLAECQETITNLSKQLHALQTPPNSGIIDISMFSPRPSSADYKPQSLGSILADEATSTTEGTIPPTPKQVHTKKEQCDPDTAALRSMAQEQVVDADGEASAQAVVQPVILELRRDDTPTDPRKKKRGPSLLGRMIFRKRVEGSSS</sequence>
<name>A0AAD8RBQ2_LOLMU</name>
<evidence type="ECO:0000256" key="2">
    <source>
        <dbReference type="ARBA" id="ARBA00023054"/>
    </source>
</evidence>
<dbReference type="PANTHER" id="PTHR31580:SF6">
    <property type="entry name" value="OS02G0614600 PROTEIN"/>
    <property type="match status" value="1"/>
</dbReference>
<feature type="compositionally biased region" description="Basic and acidic residues" evidence="4">
    <location>
        <begin position="731"/>
        <end position="740"/>
    </location>
</feature>
<comment type="caution">
    <text evidence="5">The sequence shown here is derived from an EMBL/GenBank/DDBJ whole genome shotgun (WGS) entry which is preliminary data.</text>
</comment>
<proteinExistence type="inferred from homology"/>